<protein>
    <submittedName>
        <fullName evidence="1">Aminopeptidase</fullName>
    </submittedName>
</protein>
<keyword evidence="2" id="KW-1185">Reference proteome</keyword>
<evidence type="ECO:0000313" key="1">
    <source>
        <dbReference type="EMBL" id="TBX70022.1"/>
    </source>
</evidence>
<keyword evidence="1" id="KW-0031">Aminopeptidase</keyword>
<proteinExistence type="predicted"/>
<comment type="caution">
    <text evidence="1">The sequence shown here is derived from an EMBL/GenBank/DDBJ whole genome shotgun (WGS) entry which is preliminary data.</text>
</comment>
<reference evidence="1 2" key="1">
    <citation type="submission" date="2019-02" db="EMBL/GenBank/DDBJ databases">
        <title>Flavobacterium sp. RD-2-33 isolated from forest soil.</title>
        <authorList>
            <person name="Chaudhary D.K."/>
        </authorList>
    </citation>
    <scope>NUCLEOTIDE SEQUENCE [LARGE SCALE GENOMIC DNA]</scope>
    <source>
        <strain evidence="1 2">RD-2-33</strain>
    </source>
</reference>
<dbReference type="Gene3D" id="1.10.390.10">
    <property type="entry name" value="Neutral Protease Domain 2"/>
    <property type="match status" value="1"/>
</dbReference>
<sequence>MIVEVDSDNKMLTVIQELTYYNQTNDTLNHIVLNDWIHGYSSKNTPLAARFSDEFERSFHLAKEKERGRTDNITIIDQNKAFLTWERDGNHPDVIQIRLRDKLLPNQKTTLSLTYLVKVPSDKFTKFGYGENGKMYLKNCFLLPARYENHTFVKYNNLNLDDCANSLSDYDLEVRIPSTLTLNSDLNEISKETLNQQNHYRLSGKNRLDFNLFIDDKAAFSLYKNGSLEVVSDLRNTRLNDIQKAIVIDKIVNFVSDNLGQFPNQKITVAEADYERNPFYGLNQLPVFISPFSDEFLYEIKFLKTYLNNYLHSTLQLDPRQDNWIYDGIQVYIMMKYIEEFHPDSKMMGSVARLRLVRGYNLVSLGFNGQYSYFYMLMARKNLDQPLGNAKNTLIKFNEKIASKYRAGLSLKYLDSYLGDDIVQSSIREFLVLNQSQQTTRKDFEAILTKNSPKKINWFFDKIIESRDIIDFKFEDVTRTKDSVSFKLKNKTETNVPIPVYGIKDKQVVFKKWIDTFKNDSIFTVPRNEAEKIVINYKNEVPEFNLRNNWQSLRGFRLNNRPIKFNFMKDLEDPYYNQILYVPTLEYNLYDGFLPGFRFHNKTILDKPFIFDVNPTISTKTRNLSGKALFFVNQYNRDSNLYNIKYMLGGHYLHYAPDAYYSKIAPTVFLNFRPDDYRDNQKSSIIIKEIMVDKQKSAYTTSEDTRTYQVFNVKYINTKTEVTHHFHFLGDFQYSKTFGKLASEVQYRKLFDDNRQLNLRFFAGTFLHNKTEDDYFSFGLDRPTDYLFESEYLGRSEKTGLFSQQSIIMDGFFKSKLETRFANRWMTTLNASYGIWNWIEAYGDLGAIKNKETCGKFVYDSGIRLNLVTDYFELYLPVYSNNGWEVGDKNYGEKIRFIVTFRPETLINLFTRKWF</sequence>
<dbReference type="Proteomes" id="UP000293300">
    <property type="component" value="Unassembled WGS sequence"/>
</dbReference>
<dbReference type="OrthoDB" id="9813075at2"/>
<evidence type="ECO:0000313" key="2">
    <source>
        <dbReference type="Proteomes" id="UP000293300"/>
    </source>
</evidence>
<keyword evidence="1" id="KW-0378">Hydrolase</keyword>
<gene>
    <name evidence="1" type="ORF">EZL74_06045</name>
</gene>
<name>A0A4Q9Z1B3_9FLAO</name>
<dbReference type="EMBL" id="SJPE01000005">
    <property type="protein sequence ID" value="TBX70022.1"/>
    <property type="molecule type" value="Genomic_DNA"/>
</dbReference>
<accession>A0A4Q9Z1B3</accession>
<organism evidence="1 2">
    <name type="scientific">Flavobacterium silvisoli</name>
    <dbReference type="NCBI Taxonomy" id="2529433"/>
    <lineage>
        <taxon>Bacteria</taxon>
        <taxon>Pseudomonadati</taxon>
        <taxon>Bacteroidota</taxon>
        <taxon>Flavobacteriia</taxon>
        <taxon>Flavobacteriales</taxon>
        <taxon>Flavobacteriaceae</taxon>
        <taxon>Flavobacterium</taxon>
    </lineage>
</organism>
<keyword evidence="1" id="KW-0645">Protease</keyword>
<dbReference type="AlphaFoldDB" id="A0A4Q9Z1B3"/>
<dbReference type="GO" id="GO:0004177">
    <property type="term" value="F:aminopeptidase activity"/>
    <property type="evidence" value="ECO:0007669"/>
    <property type="project" value="UniProtKB-KW"/>
</dbReference>
<dbReference type="InterPro" id="IPR027268">
    <property type="entry name" value="Peptidase_M4/M1_CTD_sf"/>
</dbReference>